<accession>A0A1H1YHL9</accession>
<protein>
    <recommendedName>
        <fullName evidence="10">Fluoride-specific ion channel FluC</fullName>
    </recommendedName>
</protein>
<keyword evidence="12" id="KW-1185">Reference proteome</keyword>
<feature type="transmembrane region" description="Helical" evidence="10">
    <location>
        <begin position="12"/>
        <end position="32"/>
    </location>
</feature>
<evidence type="ECO:0000256" key="10">
    <source>
        <dbReference type="HAMAP-Rule" id="MF_00454"/>
    </source>
</evidence>
<evidence type="ECO:0000256" key="4">
    <source>
        <dbReference type="ARBA" id="ARBA00022989"/>
    </source>
</evidence>
<feature type="transmembrane region" description="Helical" evidence="10">
    <location>
        <begin position="109"/>
        <end position="133"/>
    </location>
</feature>
<dbReference type="AlphaFoldDB" id="A0A1H1YHL9"/>
<keyword evidence="6 10" id="KW-0407">Ion channel</keyword>
<comment type="activity regulation">
    <text evidence="10">Na(+) is not transported, but it plays an essential structural role and its presence is essential for fluoride channel function.</text>
</comment>
<dbReference type="Proteomes" id="UP000199103">
    <property type="component" value="Chromosome I"/>
</dbReference>
<keyword evidence="4 10" id="KW-1133">Transmembrane helix</keyword>
<comment type="similarity">
    <text evidence="7 10">Belongs to the fluoride channel Fluc/FEX (TC 1.A.43) family.</text>
</comment>
<evidence type="ECO:0000256" key="1">
    <source>
        <dbReference type="ARBA" id="ARBA00004651"/>
    </source>
</evidence>
<dbReference type="GO" id="GO:0046872">
    <property type="term" value="F:metal ion binding"/>
    <property type="evidence" value="ECO:0007669"/>
    <property type="project" value="UniProtKB-KW"/>
</dbReference>
<dbReference type="PANTHER" id="PTHR28259:SF1">
    <property type="entry name" value="FLUORIDE EXPORT PROTEIN 1-RELATED"/>
    <property type="match status" value="1"/>
</dbReference>
<keyword evidence="10" id="KW-0406">Ion transport</keyword>
<keyword evidence="10" id="KW-0813">Transport</keyword>
<dbReference type="InterPro" id="IPR003691">
    <property type="entry name" value="FluC"/>
</dbReference>
<dbReference type="GO" id="GO:0005886">
    <property type="term" value="C:plasma membrane"/>
    <property type="evidence" value="ECO:0007669"/>
    <property type="project" value="UniProtKB-SubCell"/>
</dbReference>
<feature type="binding site" evidence="10">
    <location>
        <position position="87"/>
    </location>
    <ligand>
        <name>Na(+)</name>
        <dbReference type="ChEBI" id="CHEBI:29101"/>
        <note>structural</note>
    </ligand>
</feature>
<evidence type="ECO:0000256" key="5">
    <source>
        <dbReference type="ARBA" id="ARBA00023136"/>
    </source>
</evidence>
<evidence type="ECO:0000256" key="7">
    <source>
        <dbReference type="ARBA" id="ARBA00035120"/>
    </source>
</evidence>
<comment type="subcellular location">
    <subcellularLocation>
        <location evidence="1 10">Cell membrane</location>
        <topology evidence="1 10">Multi-pass membrane protein</topology>
    </subcellularLocation>
</comment>
<comment type="function">
    <text evidence="9 10">Fluoride-specific ion channel. Important for reducing fluoride concentration in the cell, thus reducing its toxicity.</text>
</comment>
<dbReference type="HAMAP" id="MF_00454">
    <property type="entry name" value="FluC"/>
    <property type="match status" value="1"/>
</dbReference>
<keyword evidence="5 10" id="KW-0472">Membrane</keyword>
<dbReference type="Pfam" id="PF02537">
    <property type="entry name" value="CRCB"/>
    <property type="match status" value="1"/>
</dbReference>
<reference evidence="11 12" key="1">
    <citation type="submission" date="2016-10" db="EMBL/GenBank/DDBJ databases">
        <authorList>
            <person name="de Groot N.N."/>
        </authorList>
    </citation>
    <scope>NUCLEOTIDE SEQUENCE [LARGE SCALE GENOMIC DNA]</scope>
    <source>
        <strain evidence="11 12">DSM 21800</strain>
    </source>
</reference>
<feature type="transmembrane region" description="Helical" evidence="10">
    <location>
        <begin position="44"/>
        <end position="65"/>
    </location>
</feature>
<dbReference type="GO" id="GO:0140114">
    <property type="term" value="P:cellular detoxification of fluoride"/>
    <property type="evidence" value="ECO:0007669"/>
    <property type="project" value="UniProtKB-UniRule"/>
</dbReference>
<comment type="catalytic activity">
    <reaction evidence="8">
        <text>fluoride(in) = fluoride(out)</text>
        <dbReference type="Rhea" id="RHEA:76159"/>
        <dbReference type="ChEBI" id="CHEBI:17051"/>
    </reaction>
    <physiologicalReaction direction="left-to-right" evidence="8">
        <dbReference type="Rhea" id="RHEA:76160"/>
    </physiologicalReaction>
</comment>
<dbReference type="RefSeq" id="WP_091527716.1">
    <property type="nucleotide sequence ID" value="NZ_LT629772.1"/>
</dbReference>
<organism evidence="11 12">
    <name type="scientific">Microlunatus soli</name>
    <dbReference type="NCBI Taxonomy" id="630515"/>
    <lineage>
        <taxon>Bacteria</taxon>
        <taxon>Bacillati</taxon>
        <taxon>Actinomycetota</taxon>
        <taxon>Actinomycetes</taxon>
        <taxon>Propionibacteriales</taxon>
        <taxon>Propionibacteriaceae</taxon>
        <taxon>Microlunatus</taxon>
    </lineage>
</organism>
<sequence>MESRTIPPHLRPSYLVIVGAGGAFGAAARYVITESAAPVLSAPSATFLINLGGALLLGVLLEAWACRGPDVGPRRMLRLLLGTGVLGGFTTYSTLALDAAAFLRAGQPLLMIGYALGSVLLGVVAAAVGIVIAGRLHRRTGRRP</sequence>
<evidence type="ECO:0000256" key="3">
    <source>
        <dbReference type="ARBA" id="ARBA00022692"/>
    </source>
</evidence>
<evidence type="ECO:0000313" key="12">
    <source>
        <dbReference type="Proteomes" id="UP000199103"/>
    </source>
</evidence>
<keyword evidence="3 10" id="KW-0812">Transmembrane</keyword>
<name>A0A1H1YHL9_9ACTN</name>
<proteinExistence type="inferred from homology"/>
<dbReference type="STRING" id="630515.SAMN04489812_4588"/>
<evidence type="ECO:0000256" key="9">
    <source>
        <dbReference type="ARBA" id="ARBA00049940"/>
    </source>
</evidence>
<dbReference type="EMBL" id="LT629772">
    <property type="protein sequence ID" value="SDT20980.1"/>
    <property type="molecule type" value="Genomic_DNA"/>
</dbReference>
<keyword evidence="10" id="KW-0915">Sodium</keyword>
<dbReference type="SUPFAM" id="SSF103473">
    <property type="entry name" value="MFS general substrate transporter"/>
    <property type="match status" value="1"/>
</dbReference>
<gene>
    <name evidence="10" type="primary">fluC</name>
    <name evidence="10" type="synonym">crcB</name>
    <name evidence="11" type="ORF">SAMN04489812_4588</name>
</gene>
<feature type="binding site" evidence="10">
    <location>
        <position position="90"/>
    </location>
    <ligand>
        <name>Na(+)</name>
        <dbReference type="ChEBI" id="CHEBI:29101"/>
        <note>structural</note>
    </ligand>
</feature>
<evidence type="ECO:0000313" key="11">
    <source>
        <dbReference type="EMBL" id="SDT20980.1"/>
    </source>
</evidence>
<keyword evidence="10" id="KW-0479">Metal-binding</keyword>
<dbReference type="GO" id="GO:0062054">
    <property type="term" value="F:fluoride channel activity"/>
    <property type="evidence" value="ECO:0007669"/>
    <property type="project" value="UniProtKB-UniRule"/>
</dbReference>
<evidence type="ECO:0000256" key="2">
    <source>
        <dbReference type="ARBA" id="ARBA00022475"/>
    </source>
</evidence>
<feature type="transmembrane region" description="Helical" evidence="10">
    <location>
        <begin position="77"/>
        <end position="97"/>
    </location>
</feature>
<evidence type="ECO:0000256" key="8">
    <source>
        <dbReference type="ARBA" id="ARBA00035585"/>
    </source>
</evidence>
<dbReference type="PANTHER" id="PTHR28259">
    <property type="entry name" value="FLUORIDE EXPORT PROTEIN 1-RELATED"/>
    <property type="match status" value="1"/>
</dbReference>
<evidence type="ECO:0000256" key="6">
    <source>
        <dbReference type="ARBA" id="ARBA00023303"/>
    </source>
</evidence>
<dbReference type="InterPro" id="IPR036259">
    <property type="entry name" value="MFS_trans_sf"/>
</dbReference>
<keyword evidence="2 10" id="KW-1003">Cell membrane</keyword>